<keyword evidence="7" id="KW-1185">Reference proteome</keyword>
<feature type="transmembrane region" description="Helical" evidence="5">
    <location>
        <begin position="70"/>
        <end position="88"/>
    </location>
</feature>
<dbReference type="EMBL" id="QNQT01000005">
    <property type="protein sequence ID" value="RDU36405.1"/>
    <property type="molecule type" value="Genomic_DNA"/>
</dbReference>
<organism evidence="6 7">
    <name type="scientific">Neobacillus piezotolerans</name>
    <dbReference type="NCBI Taxonomy" id="2259171"/>
    <lineage>
        <taxon>Bacteria</taxon>
        <taxon>Bacillati</taxon>
        <taxon>Bacillota</taxon>
        <taxon>Bacilli</taxon>
        <taxon>Bacillales</taxon>
        <taxon>Bacillaceae</taxon>
        <taxon>Neobacillus</taxon>
    </lineage>
</organism>
<comment type="subcellular location">
    <subcellularLocation>
        <location evidence="1">Membrane</location>
        <topology evidence="1">Multi-pass membrane protein</topology>
    </subcellularLocation>
</comment>
<evidence type="ECO:0000256" key="5">
    <source>
        <dbReference type="SAM" id="Phobius"/>
    </source>
</evidence>
<evidence type="ECO:0000313" key="7">
    <source>
        <dbReference type="Proteomes" id="UP000257144"/>
    </source>
</evidence>
<dbReference type="Gene3D" id="1.20.120.1630">
    <property type="match status" value="1"/>
</dbReference>
<dbReference type="AlphaFoldDB" id="A0A3D8GPI9"/>
<evidence type="ECO:0000256" key="2">
    <source>
        <dbReference type="ARBA" id="ARBA00022692"/>
    </source>
</evidence>
<dbReference type="OrthoDB" id="7203053at2"/>
<evidence type="ECO:0000256" key="4">
    <source>
        <dbReference type="ARBA" id="ARBA00023136"/>
    </source>
</evidence>
<accession>A0A3D8GPI9</accession>
<evidence type="ECO:0000256" key="3">
    <source>
        <dbReference type="ARBA" id="ARBA00022989"/>
    </source>
</evidence>
<keyword evidence="4 5" id="KW-0472">Membrane</keyword>
<dbReference type="RefSeq" id="WP_115452399.1">
    <property type="nucleotide sequence ID" value="NZ_QNQT01000005.1"/>
</dbReference>
<dbReference type="Proteomes" id="UP000257144">
    <property type="component" value="Unassembled WGS sequence"/>
</dbReference>
<dbReference type="PANTHER" id="PTHR43847:SF1">
    <property type="entry name" value="BLL3993 PROTEIN"/>
    <property type="match status" value="1"/>
</dbReference>
<name>A0A3D8GPI9_9BACI</name>
<dbReference type="GO" id="GO:0004671">
    <property type="term" value="F:protein C-terminal S-isoprenylcysteine carboxyl O-methyltransferase activity"/>
    <property type="evidence" value="ECO:0007669"/>
    <property type="project" value="InterPro"/>
</dbReference>
<evidence type="ECO:0000256" key="1">
    <source>
        <dbReference type="ARBA" id="ARBA00004141"/>
    </source>
</evidence>
<keyword evidence="2 5" id="KW-0812">Transmembrane</keyword>
<dbReference type="InterPro" id="IPR052527">
    <property type="entry name" value="Metal_cation-efflux_comp"/>
</dbReference>
<dbReference type="GO" id="GO:0016020">
    <property type="term" value="C:membrane"/>
    <property type="evidence" value="ECO:0007669"/>
    <property type="project" value="UniProtKB-SubCell"/>
</dbReference>
<dbReference type="Pfam" id="PF04140">
    <property type="entry name" value="ICMT"/>
    <property type="match status" value="1"/>
</dbReference>
<feature type="transmembrane region" description="Helical" evidence="5">
    <location>
        <begin position="122"/>
        <end position="148"/>
    </location>
</feature>
<reference evidence="6 7" key="1">
    <citation type="submission" date="2018-07" db="EMBL/GenBank/DDBJ databases">
        <title>Bacillus sp. YLB-04 draft genome sequence.</title>
        <authorList>
            <person name="Yu L."/>
            <person name="Tang X."/>
        </authorList>
    </citation>
    <scope>NUCLEOTIDE SEQUENCE [LARGE SCALE GENOMIC DNA]</scope>
    <source>
        <strain evidence="6 7">YLB-04</strain>
    </source>
</reference>
<evidence type="ECO:0000313" key="6">
    <source>
        <dbReference type="EMBL" id="RDU36405.1"/>
    </source>
</evidence>
<dbReference type="InterPro" id="IPR007269">
    <property type="entry name" value="ICMT_MeTrfase"/>
</dbReference>
<sequence>MSLFIAFIGFVIIQRLVELMVARNNEKRMKQEGALEFGQAHYPWMVMMHAAFFLAFVLEVWIFKKGLSPIWPLFLLLFILAQAGRIWALSSLGKYWNTKIIVLPGAAIVKRGPYKFIRHPNYAIVTLELLVIPLLFQAYITAALFAVLNAIMLSVRIPAEEEALRNLSEYGKIIDGSNRFVPQMLKKIDK</sequence>
<protein>
    <recommendedName>
        <fullName evidence="8">Isoprenylcysteine carboxyl methyltransferase</fullName>
    </recommendedName>
</protein>
<gene>
    <name evidence="6" type="ORF">DRW41_12785</name>
</gene>
<evidence type="ECO:0008006" key="8">
    <source>
        <dbReference type="Google" id="ProtNLM"/>
    </source>
</evidence>
<keyword evidence="3 5" id="KW-1133">Transmembrane helix</keyword>
<dbReference type="PANTHER" id="PTHR43847">
    <property type="entry name" value="BLL3993 PROTEIN"/>
    <property type="match status" value="1"/>
</dbReference>
<comment type="caution">
    <text evidence="6">The sequence shown here is derived from an EMBL/GenBank/DDBJ whole genome shotgun (WGS) entry which is preliminary data.</text>
</comment>
<proteinExistence type="predicted"/>
<feature type="transmembrane region" description="Helical" evidence="5">
    <location>
        <begin position="43"/>
        <end position="63"/>
    </location>
</feature>